<dbReference type="GeneID" id="65112568"/>
<organism evidence="1 2">
    <name type="scientific">Erwinia phage Cronus</name>
    <dbReference type="NCBI Taxonomy" id="2163633"/>
    <lineage>
        <taxon>Viruses</taxon>
        <taxon>Duplodnaviria</taxon>
        <taxon>Heunggongvirae</taxon>
        <taxon>Uroviricota</taxon>
        <taxon>Caudoviricetes</taxon>
        <taxon>Pantevenvirales</taxon>
        <taxon>Straboviridae</taxon>
        <taxon>Tevenvirinae</taxon>
        <taxon>Risoevirus</taxon>
        <taxon>Risoevirus cronus</taxon>
        <taxon>Roskildevirus cronus</taxon>
    </lineage>
</organism>
<proteinExistence type="predicted"/>
<evidence type="ECO:0000313" key="2">
    <source>
        <dbReference type="Proteomes" id="UP000246316"/>
    </source>
</evidence>
<sequence>MVPVIQDKYNKPVYIGDYVLTPLKARGMSDWGEVTVGKVLGKNAHGVEIENVSTRVKTPSRITLVSERFAQLWMSNELHLV</sequence>
<dbReference type="KEGG" id="vg:65112568"/>
<protein>
    <submittedName>
        <fullName evidence="1">Uncharacterized protein</fullName>
    </submittedName>
</protein>
<dbReference type="RefSeq" id="YP_010095081.1">
    <property type="nucleotide sequence ID" value="NC_055743.1"/>
</dbReference>
<keyword evidence="2" id="KW-1185">Reference proteome</keyword>
<accession>A0A2S1GMJ5</accession>
<dbReference type="EMBL" id="MH059636">
    <property type="protein sequence ID" value="AWD90573.1"/>
    <property type="molecule type" value="Genomic_DNA"/>
</dbReference>
<reference evidence="1" key="1">
    <citation type="submission" date="2018-03" db="EMBL/GenBank/DDBJ databases">
        <title>Phage therapy in agriculture - a green tech approach to combat plant pathogenic bacteria.</title>
        <authorList>
            <person name="Carstens A.B."/>
            <person name="Djurhuus A.M."/>
            <person name="Hansen L.H."/>
        </authorList>
    </citation>
    <scope>NUCLEOTIDE SEQUENCE [LARGE SCALE GENOMIC DNA]</scope>
</reference>
<evidence type="ECO:0000313" key="1">
    <source>
        <dbReference type="EMBL" id="AWD90573.1"/>
    </source>
</evidence>
<name>A0A2S1GMJ5_9CAUD</name>
<dbReference type="Proteomes" id="UP000246316">
    <property type="component" value="Segment"/>
</dbReference>